<name>A0ABT3T4J9_9GAMM</name>
<keyword evidence="8" id="KW-1185">Reference proteome</keyword>
<dbReference type="Pfam" id="PF25954">
    <property type="entry name" value="Beta-barrel_RND_2"/>
    <property type="match status" value="1"/>
</dbReference>
<evidence type="ECO:0000256" key="1">
    <source>
        <dbReference type="ARBA" id="ARBA00022448"/>
    </source>
</evidence>
<dbReference type="InterPro" id="IPR011053">
    <property type="entry name" value="Single_hybrid_motif"/>
</dbReference>
<dbReference type="InterPro" id="IPR051909">
    <property type="entry name" value="MFP_Cation_Efflux"/>
</dbReference>
<keyword evidence="2" id="KW-0732">Signal</keyword>
<dbReference type="CDD" id="cd06850">
    <property type="entry name" value="biotinyl_domain"/>
    <property type="match status" value="1"/>
</dbReference>
<reference evidence="7" key="1">
    <citation type="submission" date="2019-02" db="EMBL/GenBank/DDBJ databases">
        <authorList>
            <person name="Li S.-H."/>
        </authorList>
    </citation>
    <scope>NUCLEOTIDE SEQUENCE</scope>
    <source>
        <strain evidence="7">IMCC11814</strain>
    </source>
</reference>
<accession>A0ABT3T4J9</accession>
<dbReference type="Proteomes" id="UP001143304">
    <property type="component" value="Unassembled WGS sequence"/>
</dbReference>
<organism evidence="7 8">
    <name type="scientific">Candidatus Marimicrobium litorale</name>
    <dbReference type="NCBI Taxonomy" id="2518991"/>
    <lineage>
        <taxon>Bacteria</taxon>
        <taxon>Pseudomonadati</taxon>
        <taxon>Pseudomonadota</taxon>
        <taxon>Gammaproteobacteria</taxon>
        <taxon>Cellvibrionales</taxon>
        <taxon>Halieaceae</taxon>
        <taxon>Marimicrobium</taxon>
    </lineage>
</organism>
<feature type="domain" description="CzcB-like C-terminal circularly permuted SH3-like" evidence="6">
    <location>
        <begin position="332"/>
        <end position="392"/>
    </location>
</feature>
<dbReference type="InterPro" id="IPR058646">
    <property type="entry name" value="CzcB_N"/>
</dbReference>
<dbReference type="InterPro" id="IPR058647">
    <property type="entry name" value="BSH_CzcB-like"/>
</dbReference>
<dbReference type="Gene3D" id="2.40.50.100">
    <property type="match status" value="1"/>
</dbReference>
<keyword evidence="1" id="KW-0813">Transport</keyword>
<dbReference type="Pfam" id="PF25971">
    <property type="entry name" value="CzcB_N"/>
    <property type="match status" value="1"/>
</dbReference>
<feature type="domain" description="CzcB N-terminal" evidence="4">
    <location>
        <begin position="41"/>
        <end position="131"/>
    </location>
</feature>
<dbReference type="PANTHER" id="PTHR30097">
    <property type="entry name" value="CATION EFFLUX SYSTEM PROTEIN CUSB"/>
    <property type="match status" value="1"/>
</dbReference>
<proteinExistence type="predicted"/>
<feature type="signal peptide" evidence="2">
    <location>
        <begin position="1"/>
        <end position="23"/>
    </location>
</feature>
<evidence type="ECO:0000313" key="7">
    <source>
        <dbReference type="EMBL" id="MCX2976999.1"/>
    </source>
</evidence>
<dbReference type="RefSeq" id="WP_279248727.1">
    <property type="nucleotide sequence ID" value="NZ_SHNO01000001.1"/>
</dbReference>
<evidence type="ECO:0000259" key="5">
    <source>
        <dbReference type="Pfam" id="PF25973"/>
    </source>
</evidence>
<dbReference type="Pfam" id="PF25973">
    <property type="entry name" value="BSH_CzcB"/>
    <property type="match status" value="1"/>
</dbReference>
<feature type="domain" description="CusB-like beta-barrel" evidence="3">
    <location>
        <begin position="253"/>
        <end position="321"/>
    </location>
</feature>
<evidence type="ECO:0000313" key="8">
    <source>
        <dbReference type="Proteomes" id="UP001143304"/>
    </source>
</evidence>
<sequence length="404" mass="44207">MQLIKQLSLLLAATCLAVSPLHAAEQPQGESQADAKGPHGGILLQQENTTVELQIFERDVPPEYRAWVTDNGKPVIDDIELSVNLTRLGGQVDTFNFDYQSDYWLGDGVVNEPHSFDVEVTLAMEGKKYRWQWESHEGRTRIAPDIAQRAGIATAEAGTGAIKRTVTAYGNLTMAPQQLARVSARFPGVITRVSVDLGDRVTKGDLLAQVESDESLKTYELRAPIDGVVIERRGSSGEMTGAQSLFAIADLTTLWAELKVFPGQRAEIAVGQKVLLRAEGIDREGTIRHLLPAPGTAPYSLARVEVDNTDGMLTPGLLVTGDIVVETVDATLTVENRALQSFRDWTVVFTQVDDTYEIRPLDLGRSDGTKTEVLEGLRVGDRYVVQNSYLIKADIEKSGASHDH</sequence>
<dbReference type="EMBL" id="SHNO01000001">
    <property type="protein sequence ID" value="MCX2976999.1"/>
    <property type="molecule type" value="Genomic_DNA"/>
</dbReference>
<feature type="domain" description="CzcB-like barrel-sandwich hybrid" evidence="5">
    <location>
        <begin position="179"/>
        <end position="250"/>
    </location>
</feature>
<dbReference type="Pfam" id="PF25975">
    <property type="entry name" value="CzcB_C"/>
    <property type="match status" value="1"/>
</dbReference>
<gene>
    <name evidence="7" type="ORF">EYC82_06490</name>
</gene>
<dbReference type="InterPro" id="IPR058792">
    <property type="entry name" value="Beta-barrel_RND_2"/>
</dbReference>
<evidence type="ECO:0000256" key="2">
    <source>
        <dbReference type="SAM" id="SignalP"/>
    </source>
</evidence>
<feature type="chain" id="PRO_5045527501" evidence="2">
    <location>
        <begin position="24"/>
        <end position="404"/>
    </location>
</feature>
<dbReference type="Gene3D" id="2.40.420.20">
    <property type="match status" value="1"/>
</dbReference>
<dbReference type="InterPro" id="IPR058649">
    <property type="entry name" value="CzcB_C"/>
</dbReference>
<evidence type="ECO:0000259" key="3">
    <source>
        <dbReference type="Pfam" id="PF25954"/>
    </source>
</evidence>
<protein>
    <submittedName>
        <fullName evidence="7">HlyD family secretion protein</fullName>
    </submittedName>
</protein>
<evidence type="ECO:0000259" key="4">
    <source>
        <dbReference type="Pfam" id="PF25971"/>
    </source>
</evidence>
<evidence type="ECO:0000259" key="6">
    <source>
        <dbReference type="Pfam" id="PF25975"/>
    </source>
</evidence>
<comment type="caution">
    <text evidence="7">The sequence shown here is derived from an EMBL/GenBank/DDBJ whole genome shotgun (WGS) entry which is preliminary data.</text>
</comment>
<dbReference type="PANTHER" id="PTHR30097:SF4">
    <property type="entry name" value="SLR6042 PROTEIN"/>
    <property type="match status" value="1"/>
</dbReference>
<dbReference type="SUPFAM" id="SSF51230">
    <property type="entry name" value="Single hybrid motif"/>
    <property type="match status" value="1"/>
</dbReference>